<dbReference type="SUPFAM" id="SSF56112">
    <property type="entry name" value="Protein kinase-like (PK-like)"/>
    <property type="match status" value="1"/>
</dbReference>
<dbReference type="GO" id="GO:0004016">
    <property type="term" value="F:adenylate cyclase activity"/>
    <property type="evidence" value="ECO:0007669"/>
    <property type="project" value="TreeGrafter"/>
</dbReference>
<dbReference type="InterPro" id="IPR011009">
    <property type="entry name" value="Kinase-like_dom_sf"/>
</dbReference>
<reference evidence="9 10" key="1">
    <citation type="journal article" date="2024" name="Nat. Commun.">
        <title>Phylogenomics reveals the evolutionary origins of lichenization in chlorophyte algae.</title>
        <authorList>
            <person name="Puginier C."/>
            <person name="Libourel C."/>
            <person name="Otte J."/>
            <person name="Skaloud P."/>
            <person name="Haon M."/>
            <person name="Grisel S."/>
            <person name="Petersen M."/>
            <person name="Berrin J.G."/>
            <person name="Delaux P.M."/>
            <person name="Dal Grande F."/>
            <person name="Keller J."/>
        </authorList>
    </citation>
    <scope>NUCLEOTIDE SEQUENCE [LARGE SCALE GENOMIC DNA]</scope>
    <source>
        <strain evidence="9 10">SAG 2043</strain>
    </source>
</reference>
<dbReference type="GO" id="GO:0004383">
    <property type="term" value="F:guanylate cyclase activity"/>
    <property type="evidence" value="ECO:0007669"/>
    <property type="project" value="TreeGrafter"/>
</dbReference>
<evidence type="ECO:0000256" key="7">
    <source>
        <dbReference type="SAM" id="MobiDB-lite"/>
    </source>
</evidence>
<dbReference type="Pfam" id="PF00211">
    <property type="entry name" value="Guanylate_cyc"/>
    <property type="match status" value="1"/>
</dbReference>
<feature type="compositionally biased region" description="Low complexity" evidence="7">
    <location>
        <begin position="402"/>
        <end position="414"/>
    </location>
</feature>
<keyword evidence="6" id="KW-0456">Lyase</keyword>
<evidence type="ECO:0000313" key="9">
    <source>
        <dbReference type="EMBL" id="KAK9804006.1"/>
    </source>
</evidence>
<comment type="caution">
    <text evidence="9">The sequence shown here is derived from an EMBL/GenBank/DDBJ whole genome shotgun (WGS) entry which is preliminary data.</text>
</comment>
<proteinExistence type="predicted"/>
<dbReference type="GO" id="GO:0000166">
    <property type="term" value="F:nucleotide binding"/>
    <property type="evidence" value="ECO:0007669"/>
    <property type="project" value="UniProtKB-KW"/>
</dbReference>
<evidence type="ECO:0000256" key="6">
    <source>
        <dbReference type="ARBA" id="ARBA00023239"/>
    </source>
</evidence>
<dbReference type="EMBL" id="JALJOR010000019">
    <property type="protein sequence ID" value="KAK9804006.1"/>
    <property type="molecule type" value="Genomic_DNA"/>
</dbReference>
<dbReference type="GO" id="GO:0005886">
    <property type="term" value="C:plasma membrane"/>
    <property type="evidence" value="ECO:0007669"/>
    <property type="project" value="TreeGrafter"/>
</dbReference>
<evidence type="ECO:0000256" key="3">
    <source>
        <dbReference type="ARBA" id="ARBA00022741"/>
    </source>
</evidence>
<keyword evidence="4" id="KW-1133">Transmembrane helix</keyword>
<dbReference type="Proteomes" id="UP001489004">
    <property type="component" value="Unassembled WGS sequence"/>
</dbReference>
<dbReference type="CDD" id="cd07302">
    <property type="entry name" value="CHD"/>
    <property type="match status" value="1"/>
</dbReference>
<keyword evidence="10" id="KW-1185">Reference proteome</keyword>
<evidence type="ECO:0000256" key="5">
    <source>
        <dbReference type="ARBA" id="ARBA00023136"/>
    </source>
</evidence>
<gene>
    <name evidence="9" type="ORF">WJX72_012484</name>
</gene>
<comment type="subcellular location">
    <subcellularLocation>
        <location evidence="1">Membrane</location>
        <topology evidence="1">Single-pass membrane protein</topology>
    </subcellularLocation>
</comment>
<dbReference type="SUPFAM" id="SSF55073">
    <property type="entry name" value="Nucleotide cyclase"/>
    <property type="match status" value="1"/>
</dbReference>
<feature type="region of interest" description="Disordered" evidence="7">
    <location>
        <begin position="525"/>
        <end position="549"/>
    </location>
</feature>
<dbReference type="PANTHER" id="PTHR11920:SF335">
    <property type="entry name" value="GUANYLATE CYCLASE"/>
    <property type="match status" value="1"/>
</dbReference>
<dbReference type="InterPro" id="IPR050401">
    <property type="entry name" value="Cyclic_nucleotide_synthase"/>
</dbReference>
<dbReference type="PROSITE" id="PS50125">
    <property type="entry name" value="GUANYLATE_CYCLASE_2"/>
    <property type="match status" value="1"/>
</dbReference>
<evidence type="ECO:0000256" key="1">
    <source>
        <dbReference type="ARBA" id="ARBA00004167"/>
    </source>
</evidence>
<accession>A0AAW1P2Q3</accession>
<dbReference type="Gene3D" id="1.10.510.10">
    <property type="entry name" value="Transferase(Phosphotransferase) domain 1"/>
    <property type="match status" value="1"/>
</dbReference>
<feature type="region of interest" description="Disordered" evidence="7">
    <location>
        <begin position="401"/>
        <end position="429"/>
    </location>
</feature>
<feature type="domain" description="Guanylate cyclase" evidence="8">
    <location>
        <begin position="123"/>
        <end position="254"/>
    </location>
</feature>
<evidence type="ECO:0000256" key="4">
    <source>
        <dbReference type="ARBA" id="ARBA00022989"/>
    </source>
</evidence>
<dbReference type="InterPro" id="IPR029787">
    <property type="entry name" value="Nucleotide_cyclase"/>
</dbReference>
<dbReference type="GO" id="GO:0001653">
    <property type="term" value="F:peptide receptor activity"/>
    <property type="evidence" value="ECO:0007669"/>
    <property type="project" value="TreeGrafter"/>
</dbReference>
<organism evidence="9 10">
    <name type="scientific">[Myrmecia] bisecta</name>
    <dbReference type="NCBI Taxonomy" id="41462"/>
    <lineage>
        <taxon>Eukaryota</taxon>
        <taxon>Viridiplantae</taxon>
        <taxon>Chlorophyta</taxon>
        <taxon>core chlorophytes</taxon>
        <taxon>Trebouxiophyceae</taxon>
        <taxon>Trebouxiales</taxon>
        <taxon>Trebouxiaceae</taxon>
        <taxon>Myrmecia</taxon>
    </lineage>
</organism>
<keyword evidence="2" id="KW-0812">Transmembrane</keyword>
<name>A0AAW1P2Q3_9CHLO</name>
<dbReference type="Gene3D" id="3.30.70.1230">
    <property type="entry name" value="Nucleotide cyclase"/>
    <property type="match status" value="1"/>
</dbReference>
<evidence type="ECO:0000259" key="8">
    <source>
        <dbReference type="PROSITE" id="PS50125"/>
    </source>
</evidence>
<dbReference type="InterPro" id="IPR001054">
    <property type="entry name" value="A/G_cyclase"/>
</dbReference>
<keyword evidence="5" id="KW-0472">Membrane</keyword>
<dbReference type="FunFam" id="3.30.70.1230:FF:000030">
    <property type="entry name" value="Si:ch211-215j19.12"/>
    <property type="match status" value="1"/>
</dbReference>
<dbReference type="PANTHER" id="PTHR11920">
    <property type="entry name" value="GUANYLYL CYCLASE"/>
    <property type="match status" value="1"/>
</dbReference>
<dbReference type="AlphaFoldDB" id="A0AAW1P2Q3"/>
<dbReference type="GO" id="GO:0035556">
    <property type="term" value="P:intracellular signal transduction"/>
    <property type="evidence" value="ECO:0007669"/>
    <property type="project" value="InterPro"/>
</dbReference>
<protein>
    <recommendedName>
        <fullName evidence="8">Guanylate cyclase domain-containing protein</fullName>
    </recommendedName>
</protein>
<evidence type="ECO:0000313" key="10">
    <source>
        <dbReference type="Proteomes" id="UP001489004"/>
    </source>
</evidence>
<dbReference type="SMART" id="SM00044">
    <property type="entry name" value="CYCc"/>
    <property type="match status" value="1"/>
</dbReference>
<sequence length="579" mass="63071">MFEVLTRKTPFDGEDPYDVARLVVDPHARVDKRPILPSNVAVNADLAELMQQCWTRDASQRLSFAQIEWRLHEITQGAGCLPEKLLSRNKHEKSLLDQMLPPKVSAALREGRPVEPEAYDCVTIFFSDIVGFTNISGALLPHQVMAMLDRLYKQFDALTKKYELFKVETIGDAYMVVSNLRQPQADHAVRVAEFALDAIDIANQTPVHADRPDSDMLHIRVGFHSGPVVASVVGNVNPRYCLFGDTVNIASRMESTSLADRIHMSAAAAQLLLSQAPQYAGRVVQRAREQTIKGKGAMRTYWLANQDGAQPDPEPPSPNQPRHSSFFDLVRIVQAKLPSMPSTSMEPAQRACSQEVVGEPYSPLPVLRRRLSLGDMQELGEGTPATSLDGWLSPVRSFTLRPQPQAPAEPTQEYPFEEQTGPPSAASAPHEPIVALARKLSGRSPLGLSSPFSHQRREIPAGSYRHTASDITLNMEDSGAAVAGATDGWMHGSYRPAARHGALSMLGSGAVITKPAHGRLEQVRALTPPSGGPSGTGSPSGSFTQRNSFDDNIRVGSVHDALHGRHVPSLLADLSPTSK</sequence>
<evidence type="ECO:0000256" key="2">
    <source>
        <dbReference type="ARBA" id="ARBA00022692"/>
    </source>
</evidence>
<dbReference type="GO" id="GO:0007168">
    <property type="term" value="P:receptor guanylyl cyclase signaling pathway"/>
    <property type="evidence" value="ECO:0007669"/>
    <property type="project" value="TreeGrafter"/>
</dbReference>
<keyword evidence="3" id="KW-0547">Nucleotide-binding</keyword>